<dbReference type="Pfam" id="PF05139">
    <property type="entry name" value="Erythro_esteras"/>
    <property type="match status" value="2"/>
</dbReference>
<proteinExistence type="predicted"/>
<evidence type="ECO:0008006" key="3">
    <source>
        <dbReference type="Google" id="ProtNLM"/>
    </source>
</evidence>
<reference evidence="2" key="1">
    <citation type="journal article" date="2019" name="Int. J. Syst. Evol. Microbiol.">
        <title>The Global Catalogue of Microorganisms (GCM) 10K type strain sequencing project: providing services to taxonomists for standard genome sequencing and annotation.</title>
        <authorList>
            <consortium name="The Broad Institute Genomics Platform"/>
            <consortium name="The Broad Institute Genome Sequencing Center for Infectious Disease"/>
            <person name="Wu L."/>
            <person name="Ma J."/>
        </authorList>
    </citation>
    <scope>NUCLEOTIDE SEQUENCE [LARGE SCALE GENOMIC DNA]</scope>
    <source>
        <strain evidence="2">JCM 16904</strain>
    </source>
</reference>
<dbReference type="Proteomes" id="UP001500902">
    <property type="component" value="Unassembled WGS sequence"/>
</dbReference>
<dbReference type="Gene3D" id="3.30.1870.10">
    <property type="entry name" value="EreA-like, domain 2"/>
    <property type="match status" value="1"/>
</dbReference>
<dbReference type="PANTHER" id="PTHR31299">
    <property type="entry name" value="ESTERASE, PUTATIVE (AFU_ORTHOLOGUE AFUA_1G05850)-RELATED"/>
    <property type="match status" value="1"/>
</dbReference>
<evidence type="ECO:0000313" key="1">
    <source>
        <dbReference type="EMBL" id="GAA3680189.1"/>
    </source>
</evidence>
<dbReference type="CDD" id="cd14728">
    <property type="entry name" value="Ere-like"/>
    <property type="match status" value="1"/>
</dbReference>
<dbReference type="InterPro" id="IPR007815">
    <property type="entry name" value="Emycin_Estase"/>
</dbReference>
<name>A0ABP7C9Q4_9ACTN</name>
<accession>A0ABP7C9Q4</accession>
<dbReference type="SUPFAM" id="SSF159501">
    <property type="entry name" value="EreA/ChaN-like"/>
    <property type="match status" value="1"/>
</dbReference>
<dbReference type="PANTHER" id="PTHR31299:SF0">
    <property type="entry name" value="ESTERASE, PUTATIVE (AFU_ORTHOLOGUE AFUA_1G05850)-RELATED"/>
    <property type="match status" value="1"/>
</dbReference>
<comment type="caution">
    <text evidence="1">The sequence shown here is derived from an EMBL/GenBank/DDBJ whole genome shotgun (WGS) entry which is preliminary data.</text>
</comment>
<organism evidence="1 2">
    <name type="scientific">Nonomuraea antimicrobica</name>
    <dbReference type="NCBI Taxonomy" id="561173"/>
    <lineage>
        <taxon>Bacteria</taxon>
        <taxon>Bacillati</taxon>
        <taxon>Actinomycetota</taxon>
        <taxon>Actinomycetes</taxon>
        <taxon>Streptosporangiales</taxon>
        <taxon>Streptosporangiaceae</taxon>
        <taxon>Nonomuraea</taxon>
    </lineage>
</organism>
<dbReference type="Gene3D" id="3.40.1660.10">
    <property type="entry name" value="EreA-like (biosynthetic domain)"/>
    <property type="match status" value="1"/>
</dbReference>
<dbReference type="EMBL" id="BAAAZP010000092">
    <property type="protein sequence ID" value="GAA3680189.1"/>
    <property type="molecule type" value="Genomic_DNA"/>
</dbReference>
<dbReference type="InterPro" id="IPR052036">
    <property type="entry name" value="Hydrolase/PRTase-associated"/>
</dbReference>
<gene>
    <name evidence="1" type="ORF">GCM10022224_050470</name>
</gene>
<protein>
    <recommendedName>
        <fullName evidence="3">Erythromycin esterase</fullName>
    </recommendedName>
</protein>
<sequence>MFKHEPVSTETKNLTETTMTDAVRQWIRQHAHPLTTLAPHDPLADLAALHGLARDATVVALAASARQTHELSAIAHRMLRFLVEEMGFRSIALEGDDAARLHLDEFVRTGRGDPQALLADARSFWQTEEIVDVIRWMRAHNERHPHDQVRFAGVPDRAPLRPGNPQTVGDDIEQRLAENTIWWHEHTGDKIVYWGGLAHMVNGSTRTVSPPSPPPTHRNAGSYLRERFGSGYLCIGLTFHHGSLPYPVPAPPPDFAEAPLGDAGLDSFFLNLHAPGPASVRAWLNTPTRTRLIGPVYDPGDDAAHHLSGGSLAGWMDVIAHHRQVTPVRVISGEGRVGRLG</sequence>
<keyword evidence="2" id="KW-1185">Reference proteome</keyword>
<evidence type="ECO:0000313" key="2">
    <source>
        <dbReference type="Proteomes" id="UP001500902"/>
    </source>
</evidence>